<comment type="caution">
    <text evidence="2">The sequence shown here is derived from an EMBL/GenBank/DDBJ whole genome shotgun (WGS) entry which is preliminary data.</text>
</comment>
<gene>
    <name evidence="2" type="ORF">CC1G_12899</name>
</gene>
<sequence>MSRSKRPLQVWSWEVSRCGLFIGSRAGRTSSSSDPPLSIPHLPYRTYHSQSSIEEMALSEAELAAQALAMDKAEQVYMLISFFLEAVIYGVYVILFVGAVHLMLRDGSKGGRGGKFFLFSMFVMFALTTVYTAINVYRFVRAYAQNFDNTMLPVYYFRDFTAWDNFSYVIIIIILVLHADVLVIYRCFVIWGGNYYVIAVPTVLLLFSIAINAIAITWFSNPAAMDHALAIKFFMMIYPVNLAQNCLTTGLIAFKIWKQHRFSQKAGLRQSGGLPLMTVARIIIESASIYTLQQLVLLVLHMLNHRAQVIIHATMVPSVGIVFVLIAIRTHIARSDAPKATLVVPSYLRGESPTDERPSSSVGVLTMIMSDSDIERGFDAVCEKDSKESCQGSVIDDEKSAITLRNSVPPSPV</sequence>
<keyword evidence="3" id="KW-1185">Reference proteome</keyword>
<accession>A8NAS2</accession>
<feature type="transmembrane region" description="Helical" evidence="1">
    <location>
        <begin position="309"/>
        <end position="328"/>
    </location>
</feature>
<dbReference type="eggNOG" id="ENOG502SJ8T">
    <property type="taxonomic scope" value="Eukaryota"/>
</dbReference>
<dbReference type="EMBL" id="AACS02000007">
    <property type="protein sequence ID" value="EAU89895.2"/>
    <property type="molecule type" value="Genomic_DNA"/>
</dbReference>
<dbReference type="Proteomes" id="UP000001861">
    <property type="component" value="Unassembled WGS sequence"/>
</dbReference>
<feature type="transmembrane region" description="Helical" evidence="1">
    <location>
        <begin position="195"/>
        <end position="219"/>
    </location>
</feature>
<keyword evidence="1" id="KW-0812">Transmembrane</keyword>
<dbReference type="RefSeq" id="XP_001831924.2">
    <property type="nucleotide sequence ID" value="XM_001831872.2"/>
</dbReference>
<organism evidence="2 3">
    <name type="scientific">Coprinopsis cinerea (strain Okayama-7 / 130 / ATCC MYA-4618 / FGSC 9003)</name>
    <name type="common">Inky cap fungus</name>
    <name type="synonym">Hormographiella aspergillata</name>
    <dbReference type="NCBI Taxonomy" id="240176"/>
    <lineage>
        <taxon>Eukaryota</taxon>
        <taxon>Fungi</taxon>
        <taxon>Dikarya</taxon>
        <taxon>Basidiomycota</taxon>
        <taxon>Agaricomycotina</taxon>
        <taxon>Agaricomycetes</taxon>
        <taxon>Agaricomycetidae</taxon>
        <taxon>Agaricales</taxon>
        <taxon>Agaricineae</taxon>
        <taxon>Psathyrellaceae</taxon>
        <taxon>Coprinopsis</taxon>
    </lineage>
</organism>
<dbReference type="AlphaFoldDB" id="A8NAS2"/>
<dbReference type="GeneID" id="6008404"/>
<dbReference type="OMA" id="HIAINLY"/>
<reference evidence="2 3" key="1">
    <citation type="journal article" date="2010" name="Proc. Natl. Acad. Sci. U.S.A.">
        <title>Insights into evolution of multicellular fungi from the assembled chromosomes of the mushroom Coprinopsis cinerea (Coprinus cinereus).</title>
        <authorList>
            <person name="Stajich J.E."/>
            <person name="Wilke S.K."/>
            <person name="Ahren D."/>
            <person name="Au C.H."/>
            <person name="Birren B.W."/>
            <person name="Borodovsky M."/>
            <person name="Burns C."/>
            <person name="Canback B."/>
            <person name="Casselton L.A."/>
            <person name="Cheng C.K."/>
            <person name="Deng J."/>
            <person name="Dietrich F.S."/>
            <person name="Fargo D.C."/>
            <person name="Farman M.L."/>
            <person name="Gathman A.C."/>
            <person name="Goldberg J."/>
            <person name="Guigo R."/>
            <person name="Hoegger P.J."/>
            <person name="Hooker J.B."/>
            <person name="Huggins A."/>
            <person name="James T.Y."/>
            <person name="Kamada T."/>
            <person name="Kilaru S."/>
            <person name="Kodira C."/>
            <person name="Kues U."/>
            <person name="Kupfer D."/>
            <person name="Kwan H.S."/>
            <person name="Lomsadze A."/>
            <person name="Li W."/>
            <person name="Lilly W.W."/>
            <person name="Ma L.J."/>
            <person name="Mackey A.J."/>
            <person name="Manning G."/>
            <person name="Martin F."/>
            <person name="Muraguchi H."/>
            <person name="Natvig D.O."/>
            <person name="Palmerini H."/>
            <person name="Ramesh M.A."/>
            <person name="Rehmeyer C.J."/>
            <person name="Roe B.A."/>
            <person name="Shenoy N."/>
            <person name="Stanke M."/>
            <person name="Ter-Hovhannisyan V."/>
            <person name="Tunlid A."/>
            <person name="Velagapudi R."/>
            <person name="Vision T.J."/>
            <person name="Zeng Q."/>
            <person name="Zolan M.E."/>
            <person name="Pukkila P.J."/>
        </authorList>
    </citation>
    <scope>NUCLEOTIDE SEQUENCE [LARGE SCALE GENOMIC DNA]</scope>
    <source>
        <strain evidence="3">Okayama-7 / 130 / ATCC MYA-4618 / FGSC 9003</strain>
    </source>
</reference>
<feature type="transmembrane region" description="Helical" evidence="1">
    <location>
        <begin position="76"/>
        <end position="104"/>
    </location>
</feature>
<evidence type="ECO:0000313" key="2">
    <source>
        <dbReference type="EMBL" id="EAU89895.2"/>
    </source>
</evidence>
<feature type="transmembrane region" description="Helical" evidence="1">
    <location>
        <begin position="116"/>
        <end position="134"/>
    </location>
</feature>
<name>A8NAS2_COPC7</name>
<evidence type="ECO:0000313" key="3">
    <source>
        <dbReference type="Proteomes" id="UP000001861"/>
    </source>
</evidence>
<evidence type="ECO:0000256" key="1">
    <source>
        <dbReference type="SAM" id="Phobius"/>
    </source>
</evidence>
<dbReference type="HOGENOM" id="CLU_665663_0_0_1"/>
<feature type="transmembrane region" description="Helical" evidence="1">
    <location>
        <begin position="166"/>
        <end position="188"/>
    </location>
</feature>
<dbReference type="OrthoDB" id="3346544at2759"/>
<proteinExistence type="predicted"/>
<keyword evidence="1" id="KW-0472">Membrane</keyword>
<dbReference type="VEuPathDB" id="FungiDB:CC1G_12899"/>
<feature type="transmembrane region" description="Helical" evidence="1">
    <location>
        <begin position="278"/>
        <end position="303"/>
    </location>
</feature>
<dbReference type="InParanoid" id="A8NAS2"/>
<feature type="transmembrane region" description="Helical" evidence="1">
    <location>
        <begin position="231"/>
        <end position="257"/>
    </location>
</feature>
<keyword evidence="1" id="KW-1133">Transmembrane helix</keyword>
<dbReference type="KEGG" id="cci:CC1G_12899"/>
<protein>
    <submittedName>
        <fullName evidence="2">Uncharacterized protein</fullName>
    </submittedName>
</protein>